<proteinExistence type="predicted"/>
<dbReference type="Pfam" id="PF07005">
    <property type="entry name" value="SBD_N"/>
    <property type="match status" value="1"/>
</dbReference>
<gene>
    <name evidence="2" type="ORF">PAMC26577_19930</name>
</gene>
<protein>
    <recommendedName>
        <fullName evidence="1">Four-carbon acid sugar kinase N-terminal domain-containing protein</fullName>
    </recommendedName>
</protein>
<name>A0A242MN67_CABSO</name>
<dbReference type="Gene3D" id="3.40.50.10840">
    <property type="entry name" value="Putative sugar-binding, N-terminal domain"/>
    <property type="match status" value="1"/>
</dbReference>
<feature type="domain" description="Four-carbon acid sugar kinase N-terminal" evidence="1">
    <location>
        <begin position="6"/>
        <end position="47"/>
    </location>
</feature>
<dbReference type="InterPro" id="IPR037051">
    <property type="entry name" value="4-carb_acid_sugar_kinase_N_sf"/>
</dbReference>
<dbReference type="Proteomes" id="UP000195221">
    <property type="component" value="Unassembled WGS sequence"/>
</dbReference>
<evidence type="ECO:0000313" key="2">
    <source>
        <dbReference type="EMBL" id="OTP72766.1"/>
    </source>
</evidence>
<evidence type="ECO:0000313" key="3">
    <source>
        <dbReference type="Proteomes" id="UP000195221"/>
    </source>
</evidence>
<accession>A0A242MN67</accession>
<reference evidence="2 3" key="1">
    <citation type="submission" date="2017-03" db="EMBL/GenBank/DDBJ databases">
        <title>Genome analysis of strain PAMC 26577.</title>
        <authorList>
            <person name="Oh H.-M."/>
            <person name="Yang J.-A."/>
        </authorList>
    </citation>
    <scope>NUCLEOTIDE SEQUENCE [LARGE SCALE GENOMIC DNA]</scope>
    <source>
        <strain evidence="2 3">PAMC 26577</strain>
    </source>
</reference>
<dbReference type="EMBL" id="NBTZ01000085">
    <property type="protein sequence ID" value="OTP72766.1"/>
    <property type="molecule type" value="Genomic_DNA"/>
</dbReference>
<dbReference type="SUPFAM" id="SSF142764">
    <property type="entry name" value="YgbK-like"/>
    <property type="match status" value="1"/>
</dbReference>
<evidence type="ECO:0000259" key="1">
    <source>
        <dbReference type="Pfam" id="PF07005"/>
    </source>
</evidence>
<comment type="caution">
    <text evidence="2">The sequence shown here is derived from an EMBL/GenBank/DDBJ whole genome shotgun (WGS) entry which is preliminary data.</text>
</comment>
<sequence length="51" mass="5350">MSKTLLGCIADDFTGGTDLSTTLVRGGMRTVQTIGVPADMAVFDTDAIVMR</sequence>
<dbReference type="InterPro" id="IPR010737">
    <property type="entry name" value="4-carb_acid_sugar_kinase_N"/>
</dbReference>
<organism evidence="2 3">
    <name type="scientific">Caballeronia sordidicola</name>
    <name type="common">Burkholderia sordidicola</name>
    <dbReference type="NCBI Taxonomy" id="196367"/>
    <lineage>
        <taxon>Bacteria</taxon>
        <taxon>Pseudomonadati</taxon>
        <taxon>Pseudomonadota</taxon>
        <taxon>Betaproteobacteria</taxon>
        <taxon>Burkholderiales</taxon>
        <taxon>Burkholderiaceae</taxon>
        <taxon>Caballeronia</taxon>
    </lineage>
</organism>
<dbReference type="AlphaFoldDB" id="A0A242MN67"/>